<reference evidence="2" key="1">
    <citation type="submission" date="2022-08" db="EMBL/GenBank/DDBJ databases">
        <authorList>
            <person name="Gutierrez-Valencia J."/>
        </authorList>
    </citation>
    <scope>NUCLEOTIDE SEQUENCE</scope>
</reference>
<dbReference type="PANTHER" id="PTHR33474">
    <property type="entry name" value="TRANSMEMBRANE PROTEIN"/>
    <property type="match status" value="1"/>
</dbReference>
<sequence length="118" mass="12903">MAAPGIGTTPSPSLSRSLVVVPMGILYLLFICPSIIDAAPVSRSARLILNQEQHAVRSTINHQDMEQGKMMSLEEEVGMMTTSTSMVQRRAVELNDYPGSGANNRHTPRQQFGRCVDC</sequence>
<dbReference type="EMBL" id="CAMGYJ010000006">
    <property type="protein sequence ID" value="CAI0431533.1"/>
    <property type="molecule type" value="Genomic_DNA"/>
</dbReference>
<dbReference type="Proteomes" id="UP001154282">
    <property type="component" value="Unassembled WGS sequence"/>
</dbReference>
<keyword evidence="1" id="KW-0812">Transmembrane</keyword>
<feature type="transmembrane region" description="Helical" evidence="1">
    <location>
        <begin position="18"/>
        <end position="36"/>
    </location>
</feature>
<dbReference type="PANTHER" id="PTHR33474:SF2">
    <property type="entry name" value="TRANSMEMBRANE PROTEIN"/>
    <property type="match status" value="1"/>
</dbReference>
<accession>A0AAV0LEV2</accession>
<proteinExistence type="predicted"/>
<comment type="caution">
    <text evidence="2">The sequence shown here is derived from an EMBL/GenBank/DDBJ whole genome shotgun (WGS) entry which is preliminary data.</text>
</comment>
<evidence type="ECO:0000313" key="2">
    <source>
        <dbReference type="EMBL" id="CAI0431533.1"/>
    </source>
</evidence>
<name>A0AAV0LEV2_9ROSI</name>
<dbReference type="AlphaFoldDB" id="A0AAV0LEV2"/>
<keyword evidence="1" id="KW-1133">Transmembrane helix</keyword>
<keyword evidence="1" id="KW-0472">Membrane</keyword>
<keyword evidence="3" id="KW-1185">Reference proteome</keyword>
<evidence type="ECO:0000313" key="3">
    <source>
        <dbReference type="Proteomes" id="UP001154282"/>
    </source>
</evidence>
<protein>
    <submittedName>
        <fullName evidence="2">Uncharacterized protein</fullName>
    </submittedName>
</protein>
<organism evidence="2 3">
    <name type="scientific">Linum tenue</name>
    <dbReference type="NCBI Taxonomy" id="586396"/>
    <lineage>
        <taxon>Eukaryota</taxon>
        <taxon>Viridiplantae</taxon>
        <taxon>Streptophyta</taxon>
        <taxon>Embryophyta</taxon>
        <taxon>Tracheophyta</taxon>
        <taxon>Spermatophyta</taxon>
        <taxon>Magnoliopsida</taxon>
        <taxon>eudicotyledons</taxon>
        <taxon>Gunneridae</taxon>
        <taxon>Pentapetalae</taxon>
        <taxon>rosids</taxon>
        <taxon>fabids</taxon>
        <taxon>Malpighiales</taxon>
        <taxon>Linaceae</taxon>
        <taxon>Linum</taxon>
    </lineage>
</organism>
<gene>
    <name evidence="2" type="ORF">LITE_LOCUS23049</name>
</gene>
<evidence type="ECO:0000256" key="1">
    <source>
        <dbReference type="SAM" id="Phobius"/>
    </source>
</evidence>